<reference evidence="2" key="1">
    <citation type="submission" date="2020-02" db="EMBL/GenBank/DDBJ databases">
        <authorList>
            <person name="Meier V. D."/>
        </authorList>
    </citation>
    <scope>NUCLEOTIDE SEQUENCE</scope>
    <source>
        <strain evidence="2">AVDCRST_MAG73</strain>
    </source>
</reference>
<dbReference type="AlphaFoldDB" id="A0A6J4USK7"/>
<sequence>WPPSASGSRSSSSTRPMRRSVVRGRRSTPAAPTPS</sequence>
<feature type="region of interest" description="Disordered" evidence="1">
    <location>
        <begin position="1"/>
        <end position="35"/>
    </location>
</feature>
<dbReference type="EMBL" id="CADCWE010000224">
    <property type="protein sequence ID" value="CAA9557008.1"/>
    <property type="molecule type" value="Genomic_DNA"/>
</dbReference>
<feature type="compositionally biased region" description="Basic residues" evidence="1">
    <location>
        <begin position="16"/>
        <end position="26"/>
    </location>
</feature>
<proteinExistence type="predicted"/>
<organism evidence="2">
    <name type="scientific">uncultured Thermomicrobiales bacterium</name>
    <dbReference type="NCBI Taxonomy" id="1645740"/>
    <lineage>
        <taxon>Bacteria</taxon>
        <taxon>Pseudomonadati</taxon>
        <taxon>Thermomicrobiota</taxon>
        <taxon>Thermomicrobia</taxon>
        <taxon>Thermomicrobiales</taxon>
        <taxon>environmental samples</taxon>
    </lineage>
</organism>
<feature type="non-terminal residue" evidence="2">
    <location>
        <position position="35"/>
    </location>
</feature>
<name>A0A6J4USK7_9BACT</name>
<gene>
    <name evidence="2" type="ORF">AVDCRST_MAG73-3357</name>
</gene>
<feature type="non-terminal residue" evidence="2">
    <location>
        <position position="1"/>
    </location>
</feature>
<feature type="compositionally biased region" description="Low complexity" evidence="1">
    <location>
        <begin position="1"/>
        <end position="15"/>
    </location>
</feature>
<protein>
    <submittedName>
        <fullName evidence="2">Uncharacterized protein</fullName>
    </submittedName>
</protein>
<accession>A0A6J4USK7</accession>
<evidence type="ECO:0000313" key="2">
    <source>
        <dbReference type="EMBL" id="CAA9557008.1"/>
    </source>
</evidence>
<evidence type="ECO:0000256" key="1">
    <source>
        <dbReference type="SAM" id="MobiDB-lite"/>
    </source>
</evidence>